<dbReference type="InterPro" id="IPR039420">
    <property type="entry name" value="WalR-like"/>
</dbReference>
<gene>
    <name evidence="7" type="ORF">DSM107010_40670</name>
</gene>
<feature type="domain" description="GGDEF" evidence="5">
    <location>
        <begin position="647"/>
        <end position="778"/>
    </location>
</feature>
<comment type="caution">
    <text evidence="7">The sequence shown here is derived from an EMBL/GenBank/DDBJ whole genome shotgun (WGS) entry which is preliminary data.</text>
</comment>
<dbReference type="PROSITE" id="PS50887">
    <property type="entry name" value="GGDEF"/>
    <property type="match status" value="1"/>
</dbReference>
<reference evidence="7 8" key="1">
    <citation type="journal article" date="2019" name="Genome Biol. Evol.">
        <title>Day and night: Metabolic profiles and evolutionary relationships of six axenic non-marine cyanobacteria.</title>
        <authorList>
            <person name="Will S.E."/>
            <person name="Henke P."/>
            <person name="Boedeker C."/>
            <person name="Huang S."/>
            <person name="Brinkmann H."/>
            <person name="Rohde M."/>
            <person name="Jarek M."/>
            <person name="Friedl T."/>
            <person name="Seufert S."/>
            <person name="Schumacher M."/>
            <person name="Overmann J."/>
            <person name="Neumann-Schaal M."/>
            <person name="Petersen J."/>
        </authorList>
    </citation>
    <scope>NUCLEOTIDE SEQUENCE [LARGE SCALE GENOMIC DNA]</scope>
    <source>
        <strain evidence="7 8">SAG 39.79</strain>
    </source>
</reference>
<dbReference type="InterPro" id="IPR036641">
    <property type="entry name" value="HPT_dom_sf"/>
</dbReference>
<dbReference type="Pfam" id="PF01627">
    <property type="entry name" value="Hpt"/>
    <property type="match status" value="1"/>
</dbReference>
<dbReference type="SUPFAM" id="SSF52172">
    <property type="entry name" value="CheY-like"/>
    <property type="match status" value="3"/>
</dbReference>
<dbReference type="Pfam" id="PF00990">
    <property type="entry name" value="GGDEF"/>
    <property type="match status" value="1"/>
</dbReference>
<dbReference type="GO" id="GO:0006355">
    <property type="term" value="P:regulation of DNA-templated transcription"/>
    <property type="evidence" value="ECO:0007669"/>
    <property type="project" value="InterPro"/>
</dbReference>
<feature type="modified residue" description="4-aspartylphosphate" evidence="2">
    <location>
        <position position="416"/>
    </location>
</feature>
<evidence type="ECO:0000259" key="6">
    <source>
        <dbReference type="PROSITE" id="PS51755"/>
    </source>
</evidence>
<dbReference type="SMART" id="SM00448">
    <property type="entry name" value="REC"/>
    <property type="match status" value="3"/>
</dbReference>
<feature type="domain" description="Response regulatory" evidence="4">
    <location>
        <begin position="366"/>
        <end position="482"/>
    </location>
</feature>
<dbReference type="CDD" id="cd00156">
    <property type="entry name" value="REC"/>
    <property type="match status" value="2"/>
</dbReference>
<organism evidence="7 8">
    <name type="scientific">Chroococcidiopsis cubana SAG 39.79</name>
    <dbReference type="NCBI Taxonomy" id="388085"/>
    <lineage>
        <taxon>Bacteria</taxon>
        <taxon>Bacillati</taxon>
        <taxon>Cyanobacteriota</taxon>
        <taxon>Cyanophyceae</taxon>
        <taxon>Chroococcidiopsidales</taxon>
        <taxon>Chroococcidiopsidaceae</taxon>
        <taxon>Chroococcidiopsis</taxon>
    </lineage>
</organism>
<dbReference type="Gene3D" id="3.30.70.270">
    <property type="match status" value="1"/>
</dbReference>
<feature type="modified residue" description="4-aspartylphosphate" evidence="2">
    <location>
        <position position="540"/>
    </location>
</feature>
<evidence type="ECO:0000259" key="4">
    <source>
        <dbReference type="PROSITE" id="PS50110"/>
    </source>
</evidence>
<dbReference type="SUPFAM" id="SSF55073">
    <property type="entry name" value="Nucleotide cyclase"/>
    <property type="match status" value="1"/>
</dbReference>
<evidence type="ECO:0000313" key="8">
    <source>
        <dbReference type="Proteomes" id="UP000282574"/>
    </source>
</evidence>
<proteinExistence type="predicted"/>
<dbReference type="NCBIfam" id="TIGR00254">
    <property type="entry name" value="GGDEF"/>
    <property type="match status" value="1"/>
</dbReference>
<dbReference type="Pfam" id="PF00486">
    <property type="entry name" value="Trans_reg_C"/>
    <property type="match status" value="1"/>
</dbReference>
<dbReference type="PANTHER" id="PTHR48111:SF15">
    <property type="entry name" value="OMPR SUBFAMILY"/>
    <property type="match status" value="1"/>
</dbReference>
<dbReference type="EMBL" id="RSCK01000039">
    <property type="protein sequence ID" value="RUT10614.1"/>
    <property type="molecule type" value="Genomic_DNA"/>
</dbReference>
<dbReference type="Gene3D" id="3.40.50.2300">
    <property type="match status" value="3"/>
</dbReference>
<keyword evidence="1 3" id="KW-0238">DNA-binding</keyword>
<dbReference type="GO" id="GO:0005829">
    <property type="term" value="C:cytosol"/>
    <property type="evidence" value="ECO:0007669"/>
    <property type="project" value="TreeGrafter"/>
</dbReference>
<keyword evidence="2" id="KW-0597">Phosphoprotein</keyword>
<accession>A0AB37UHK2</accession>
<feature type="domain" description="Response regulatory" evidence="4">
    <location>
        <begin position="2"/>
        <end position="116"/>
    </location>
</feature>
<keyword evidence="8" id="KW-1185">Reference proteome</keyword>
<dbReference type="SMART" id="SM00862">
    <property type="entry name" value="Trans_reg_C"/>
    <property type="match status" value="1"/>
</dbReference>
<dbReference type="InterPro" id="IPR043128">
    <property type="entry name" value="Rev_trsase/Diguanyl_cyclase"/>
</dbReference>
<dbReference type="SMART" id="SM00267">
    <property type="entry name" value="GGDEF"/>
    <property type="match status" value="1"/>
</dbReference>
<dbReference type="PANTHER" id="PTHR48111">
    <property type="entry name" value="REGULATOR OF RPOS"/>
    <property type="match status" value="1"/>
</dbReference>
<dbReference type="RefSeq" id="WP_127023838.1">
    <property type="nucleotide sequence ID" value="NZ_RSCK01000039.1"/>
</dbReference>
<dbReference type="InterPro" id="IPR000160">
    <property type="entry name" value="GGDEF_dom"/>
</dbReference>
<dbReference type="PROSITE" id="PS50110">
    <property type="entry name" value="RESPONSE_REGULATORY"/>
    <property type="match status" value="3"/>
</dbReference>
<dbReference type="GO" id="GO:0032993">
    <property type="term" value="C:protein-DNA complex"/>
    <property type="evidence" value="ECO:0007669"/>
    <property type="project" value="TreeGrafter"/>
</dbReference>
<dbReference type="Proteomes" id="UP000282574">
    <property type="component" value="Unassembled WGS sequence"/>
</dbReference>
<dbReference type="Pfam" id="PF00072">
    <property type="entry name" value="Response_reg"/>
    <property type="match status" value="3"/>
</dbReference>
<evidence type="ECO:0000313" key="7">
    <source>
        <dbReference type="EMBL" id="RUT10614.1"/>
    </source>
</evidence>
<name>A0AB37UHK2_9CYAN</name>
<dbReference type="CDD" id="cd00383">
    <property type="entry name" value="trans_reg_C"/>
    <property type="match status" value="1"/>
</dbReference>
<dbReference type="CDD" id="cd19935">
    <property type="entry name" value="REC_OmpR_CusR-like"/>
    <property type="match status" value="1"/>
</dbReference>
<dbReference type="InterPro" id="IPR036388">
    <property type="entry name" value="WH-like_DNA-bd_sf"/>
</dbReference>
<protein>
    <submittedName>
        <fullName evidence="7">Transcriptional regulator</fullName>
    </submittedName>
</protein>
<dbReference type="GO" id="GO:0000976">
    <property type="term" value="F:transcription cis-regulatory region binding"/>
    <property type="evidence" value="ECO:0007669"/>
    <property type="project" value="TreeGrafter"/>
</dbReference>
<feature type="modified residue" description="4-aspartylphosphate" evidence="2">
    <location>
        <position position="51"/>
    </location>
</feature>
<dbReference type="GO" id="GO:0000156">
    <property type="term" value="F:phosphorelay response regulator activity"/>
    <property type="evidence" value="ECO:0007669"/>
    <property type="project" value="TreeGrafter"/>
</dbReference>
<dbReference type="Gene3D" id="1.10.10.10">
    <property type="entry name" value="Winged helix-like DNA-binding domain superfamily/Winged helix DNA-binding domain"/>
    <property type="match status" value="1"/>
</dbReference>
<evidence type="ECO:0000256" key="1">
    <source>
        <dbReference type="ARBA" id="ARBA00023125"/>
    </source>
</evidence>
<dbReference type="InterPro" id="IPR029787">
    <property type="entry name" value="Nucleotide_cyclase"/>
</dbReference>
<dbReference type="InterPro" id="IPR011006">
    <property type="entry name" value="CheY-like_superfamily"/>
</dbReference>
<feature type="domain" description="OmpR/PhoB-type" evidence="6">
    <location>
        <begin position="124"/>
        <end position="224"/>
    </location>
</feature>
<dbReference type="Gene3D" id="1.20.120.160">
    <property type="entry name" value="HPT domain"/>
    <property type="match status" value="1"/>
</dbReference>
<dbReference type="InterPro" id="IPR008207">
    <property type="entry name" value="Sig_transdc_His_kin_Hpt_dom"/>
</dbReference>
<dbReference type="InterPro" id="IPR001867">
    <property type="entry name" value="OmpR/PhoB-type_DNA-bd"/>
</dbReference>
<evidence type="ECO:0000256" key="3">
    <source>
        <dbReference type="PROSITE-ProRule" id="PRU01091"/>
    </source>
</evidence>
<feature type="DNA-binding region" description="OmpR/PhoB-type" evidence="3">
    <location>
        <begin position="124"/>
        <end position="224"/>
    </location>
</feature>
<evidence type="ECO:0000256" key="2">
    <source>
        <dbReference type="PROSITE-ProRule" id="PRU00169"/>
    </source>
</evidence>
<feature type="domain" description="Response regulatory" evidence="4">
    <location>
        <begin position="491"/>
        <end position="607"/>
    </location>
</feature>
<dbReference type="AlphaFoldDB" id="A0AB37UHK2"/>
<dbReference type="InterPro" id="IPR001789">
    <property type="entry name" value="Sig_transdc_resp-reg_receiver"/>
</dbReference>
<dbReference type="PROSITE" id="PS51755">
    <property type="entry name" value="OMPR_PHOB"/>
    <property type="match status" value="1"/>
</dbReference>
<sequence length="778" mass="86525">MRILLVEDDELVAKALAQFLTDRHYAIDIATDGEVGWELLAAYTYDLILLDVMLPKLDGITLCRQLRRIGDRTPIILVTAKDNGTSKVIGLDAGADDYVTKPVDLAELSARIRALLRRGDFAVPPVLEWGDLRLDPSICKVSYSNQPIDLTPKEYVLLELFLRNRHRVFSCGVILDRLWSYDEETPGEDTVRSHIKGLRMKLRAAGVLDDPIETVYGIGYRLKSVEQTKTKEKAKVGKKAARLSPQQEQQTLTGVARVWERVKEKFIGRVVTIEQAIALLPQRSLDEQLRSSAEQEAHKLAGSLGMYGFALGSRLARQIENLLRAGDLVTPERSRQLSELVAALHRELQRPTVQNPELLSQDESPWLLIVEPDRSLSEGLVMEAASRGMRGEIATDPVAIEEQLKARSRPDAVLLDFSADTAQAGVKLLTELNAYTPPVPALILTDRDSLLDRVTVARLGGRGFLHKFLPPARVLDAVTQMLQRCRTAATRIIAVDDDPQVLQALHVLLEPWGIKVSTVNNPLQFWDTLEAVAPDLLILDVEMPQISGIELCQVARNDPRWSGLPILFLTAHADAETMQRVFAAGADDYVSKPIVGPELVSRILNRLERSRLLQNLAQTDALTKVANRRQSTQELSQLLRLAQLHDRPLCFAILDLDRLKQINDRYGHAVADEVLSRLGEQLRRTFQSEDVVGRWGGAEFVVGMYGMTASDGVRRLLEVLLNLRRQDFTPDRGQLTATFSAGVVQYPQDGSDLQALYRAAGIVLQQAKVAGGDRVLSG</sequence>
<dbReference type="CDD" id="cd01949">
    <property type="entry name" value="GGDEF"/>
    <property type="match status" value="1"/>
</dbReference>
<dbReference type="SUPFAM" id="SSF47226">
    <property type="entry name" value="Histidine-containing phosphotransfer domain, HPT domain"/>
    <property type="match status" value="1"/>
</dbReference>
<evidence type="ECO:0000259" key="5">
    <source>
        <dbReference type="PROSITE" id="PS50887"/>
    </source>
</evidence>